<feature type="transmembrane region" description="Helical" evidence="5">
    <location>
        <begin position="78"/>
        <end position="96"/>
    </location>
</feature>
<evidence type="ECO:0000256" key="1">
    <source>
        <dbReference type="ARBA" id="ARBA00004477"/>
    </source>
</evidence>
<organism evidence="7 8">
    <name type="scientific">Brassica cretica</name>
    <name type="common">Mustard</name>
    <dbReference type="NCBI Taxonomy" id="69181"/>
    <lineage>
        <taxon>Eukaryota</taxon>
        <taxon>Viridiplantae</taxon>
        <taxon>Streptophyta</taxon>
        <taxon>Embryophyta</taxon>
        <taxon>Tracheophyta</taxon>
        <taxon>Spermatophyta</taxon>
        <taxon>Magnoliopsida</taxon>
        <taxon>eudicotyledons</taxon>
        <taxon>Gunneridae</taxon>
        <taxon>Pentapetalae</taxon>
        <taxon>rosids</taxon>
        <taxon>malvids</taxon>
        <taxon>Brassicales</taxon>
        <taxon>Brassicaceae</taxon>
        <taxon>Brassiceae</taxon>
        <taxon>Brassica</taxon>
    </lineage>
</organism>
<evidence type="ECO:0000313" key="7">
    <source>
        <dbReference type="EMBL" id="KAF3610091.1"/>
    </source>
</evidence>
<dbReference type="Proteomes" id="UP000266723">
    <property type="component" value="Unassembled WGS sequence"/>
</dbReference>
<evidence type="ECO:0000259" key="6">
    <source>
        <dbReference type="SMART" id="SM00724"/>
    </source>
</evidence>
<dbReference type="InterPro" id="IPR006634">
    <property type="entry name" value="TLC-dom"/>
</dbReference>
<comment type="subcellular location">
    <subcellularLocation>
        <location evidence="1">Endoplasmic reticulum membrane</location>
        <topology evidence="1">Multi-pass membrane protein</topology>
    </subcellularLocation>
</comment>
<keyword evidence="4 5" id="KW-0472">Membrane</keyword>
<keyword evidence="2 5" id="KW-0812">Transmembrane</keyword>
<evidence type="ECO:0000256" key="2">
    <source>
        <dbReference type="ARBA" id="ARBA00022692"/>
    </source>
</evidence>
<feature type="transmembrane region" description="Helical" evidence="5">
    <location>
        <begin position="131"/>
        <end position="151"/>
    </location>
</feature>
<accession>A0ABQ7F365</accession>
<evidence type="ECO:0000256" key="3">
    <source>
        <dbReference type="ARBA" id="ARBA00022989"/>
    </source>
</evidence>
<dbReference type="PANTHER" id="PTHR12560">
    <property type="entry name" value="LONGEVITY ASSURANCE FACTOR 1 LAG1"/>
    <property type="match status" value="1"/>
</dbReference>
<feature type="transmembrane region" description="Helical" evidence="5">
    <location>
        <begin position="20"/>
        <end position="39"/>
    </location>
</feature>
<feature type="transmembrane region" description="Helical" evidence="5">
    <location>
        <begin position="172"/>
        <end position="198"/>
    </location>
</feature>
<feature type="transmembrane region" description="Helical" evidence="5">
    <location>
        <begin position="288"/>
        <end position="306"/>
    </location>
</feature>
<name>A0ABQ7F365_BRACR</name>
<keyword evidence="3 5" id="KW-1133">Transmembrane helix</keyword>
<feature type="transmembrane region" description="Helical" evidence="5">
    <location>
        <begin position="218"/>
        <end position="242"/>
    </location>
</feature>
<sequence>MESLYSSGGVRNLEASIAAWNFQIAVYFAFGFFFLRLFLDRFVFQRIAVWLLSTASSAPIKMNDASTRAKLVKCKESLWKLLFYGACDIFVLKVLFHEPWATDVKLYFYGWPNQELNELWSKQPRSSGNYLFIYFGFLCSFFRIGAIIIALHDASDVFMETAKICKYSEKEFGASVGFSLFALSWLLLRLIYFPFWIIRATSIELLDHVDMTSAEGTIMYYSFNTLLLTLLVFHIYWWYLICAMIARLLKNRGQVGEDIRSGKIQRMMNRLCKHDRYGACFHFSKKTLLLLMNLFTVFNTLLIRVGG</sequence>
<dbReference type="PANTHER" id="PTHR12560:SF53">
    <property type="entry name" value="TLC DOMAIN-CONTAINING PROTEIN"/>
    <property type="match status" value="1"/>
</dbReference>
<proteinExistence type="predicted"/>
<dbReference type="EMBL" id="QGKV02000297">
    <property type="protein sequence ID" value="KAF3610091.1"/>
    <property type="molecule type" value="Genomic_DNA"/>
</dbReference>
<dbReference type="InterPro" id="IPR016439">
    <property type="entry name" value="Lag1/Lac1-like"/>
</dbReference>
<comment type="caution">
    <text evidence="7">The sequence shown here is derived from an EMBL/GenBank/DDBJ whole genome shotgun (WGS) entry which is preliminary data.</text>
</comment>
<protein>
    <recommendedName>
        <fullName evidence="6">TLC domain-containing protein</fullName>
    </recommendedName>
</protein>
<keyword evidence="8" id="KW-1185">Reference proteome</keyword>
<feature type="domain" description="TLC" evidence="6">
    <location>
        <begin position="72"/>
        <end position="250"/>
    </location>
</feature>
<reference evidence="7 8" key="1">
    <citation type="journal article" date="2020" name="BMC Genomics">
        <title>Intraspecific diversification of the crop wild relative Brassica cretica Lam. using demographic model selection.</title>
        <authorList>
            <person name="Kioukis A."/>
            <person name="Michalopoulou V.A."/>
            <person name="Briers L."/>
            <person name="Pirintsos S."/>
            <person name="Studholme D.J."/>
            <person name="Pavlidis P."/>
            <person name="Sarris P.F."/>
        </authorList>
    </citation>
    <scope>NUCLEOTIDE SEQUENCE [LARGE SCALE GENOMIC DNA]</scope>
    <source>
        <strain evidence="8">cv. PFS-1207/04</strain>
    </source>
</reference>
<evidence type="ECO:0000256" key="4">
    <source>
        <dbReference type="ARBA" id="ARBA00023136"/>
    </source>
</evidence>
<evidence type="ECO:0000256" key="5">
    <source>
        <dbReference type="SAM" id="Phobius"/>
    </source>
</evidence>
<dbReference type="SMART" id="SM00724">
    <property type="entry name" value="TLC"/>
    <property type="match status" value="1"/>
</dbReference>
<gene>
    <name evidence="7" type="ORF">DY000_02049915</name>
</gene>
<evidence type="ECO:0000313" key="8">
    <source>
        <dbReference type="Proteomes" id="UP000266723"/>
    </source>
</evidence>
<dbReference type="Pfam" id="PF03798">
    <property type="entry name" value="TRAM_LAG1_CLN8"/>
    <property type="match status" value="1"/>
</dbReference>